<dbReference type="Gene3D" id="3.30.110.40">
    <property type="entry name" value="TusA-like domain"/>
    <property type="match status" value="1"/>
</dbReference>
<dbReference type="SUPFAM" id="SSF64307">
    <property type="entry name" value="SirA-like"/>
    <property type="match status" value="1"/>
</dbReference>
<dbReference type="AlphaFoldDB" id="A0A1W6K2A6"/>
<protein>
    <submittedName>
        <fullName evidence="2">Oxidoreductase</fullName>
    </submittedName>
</protein>
<dbReference type="GeneID" id="41591648"/>
<gene>
    <name evidence="2" type="ORF">B6F84_11950</name>
</gene>
<dbReference type="PANTHER" id="PTHR33279:SF18">
    <property type="entry name" value="SULFUR CARRIER PROTEIN MJ0990-RELATED"/>
    <property type="match status" value="1"/>
</dbReference>
<dbReference type="PANTHER" id="PTHR33279">
    <property type="entry name" value="SULFUR CARRIER PROTEIN YEDF-RELATED"/>
    <property type="match status" value="1"/>
</dbReference>
<organism evidence="2 3">
    <name type="scientific">Acidianus manzaensis</name>
    <dbReference type="NCBI Taxonomy" id="282676"/>
    <lineage>
        <taxon>Archaea</taxon>
        <taxon>Thermoproteota</taxon>
        <taxon>Thermoprotei</taxon>
        <taxon>Sulfolobales</taxon>
        <taxon>Sulfolobaceae</taxon>
        <taxon>Acidianus</taxon>
    </lineage>
</organism>
<dbReference type="InterPro" id="IPR001455">
    <property type="entry name" value="TusA-like"/>
</dbReference>
<accession>A0A1W6K2A6</accession>
<feature type="domain" description="UPF0033" evidence="1">
    <location>
        <begin position="3"/>
        <end position="70"/>
    </location>
</feature>
<evidence type="ECO:0000313" key="2">
    <source>
        <dbReference type="EMBL" id="ARM76656.1"/>
    </source>
</evidence>
<dbReference type="EMBL" id="CP020477">
    <property type="protein sequence ID" value="ARM76656.1"/>
    <property type="molecule type" value="Genomic_DNA"/>
</dbReference>
<keyword evidence="3" id="KW-1185">Reference proteome</keyword>
<dbReference type="InterPro" id="IPR036868">
    <property type="entry name" value="TusA-like_sf"/>
</dbReference>
<evidence type="ECO:0000259" key="1">
    <source>
        <dbReference type="Pfam" id="PF01206"/>
    </source>
</evidence>
<dbReference type="CDD" id="cd00291">
    <property type="entry name" value="SirA_YedF_YeeD"/>
    <property type="match status" value="1"/>
</dbReference>
<evidence type="ECO:0000313" key="3">
    <source>
        <dbReference type="Proteomes" id="UP000193404"/>
    </source>
</evidence>
<dbReference type="KEGG" id="aman:B6F84_11950"/>
<dbReference type="RefSeq" id="WP_148692449.1">
    <property type="nucleotide sequence ID" value="NZ_CP020477.1"/>
</dbReference>
<dbReference type="Pfam" id="PF01206">
    <property type="entry name" value="TusA"/>
    <property type="match status" value="1"/>
</dbReference>
<proteinExistence type="predicted"/>
<name>A0A1W6K2A6_9CREN</name>
<dbReference type="OrthoDB" id="33202at2157"/>
<sequence length="85" mass="9410">MEELNLVNSECPEPFLKASAKLMSMKAGSLKIIFNDPKCDDMIMEVLKLMDCKILEHSQNNGTFIIVVEKGEESTSKKVELSGGC</sequence>
<reference evidence="2 3" key="1">
    <citation type="submission" date="2017-03" db="EMBL/GenBank/DDBJ databases">
        <title>Sulfur activation and transportation mechanism of thermophilic Archaea Acidianus manzaensis YN-25.</title>
        <authorList>
            <person name="Ma Y."/>
            <person name="Yang Y."/>
            <person name="Xia J."/>
        </authorList>
    </citation>
    <scope>NUCLEOTIDE SEQUENCE [LARGE SCALE GENOMIC DNA]</scope>
    <source>
        <strain evidence="2 3">YN-25</strain>
    </source>
</reference>
<dbReference type="Proteomes" id="UP000193404">
    <property type="component" value="Chromosome"/>
</dbReference>